<accession>W4GX57</accession>
<proteinExistence type="predicted"/>
<dbReference type="GeneID" id="20806504"/>
<sequence length="458" mass="48842">MTPGHSEIPTPHNDKDDESFLTVTIRKQRKWLILAASGLVIVAVVATVASTSSATDETSQSAAISQPPTAAPASPSTAPTTAPASPSHAPTTSPWSPVVGGDDGNATVYQNNSVGTTSNTTLHHEVITSKPVAEGAAFNHSTTTTTTSPPESTTASPSPSATTTTPPPPPRPSPQPSPAPTTAPPKLLSYTDTKFDWLDIRNWQGDNEISATSFATSAFKPDRIHVSTFGRPFEKSPVLRTTPGWKGNRALLIEWTSYAGSDTNIWLLPTSLTSQFHTTAWPKCGEYDIFEMFNGDAAIGHKGTTNLWFNGGLEGFGQSTLHMSTTKCFAPFYPNGMNRPSSTSQSAQWHTAYGAKNAMAVVFGTDGNGKFIQQIQNPKIVLGPNSTVDIETDGANAAAKIYTNDNLYWGVKPVGGCADGYDGGSPGFPFMTDDFRLILQEQYQGTFDVTNFKVFVKN</sequence>
<feature type="compositionally biased region" description="Pro residues" evidence="1">
    <location>
        <begin position="165"/>
        <end position="183"/>
    </location>
</feature>
<dbReference type="OrthoDB" id="62362at2759"/>
<gene>
    <name evidence="3" type="ORF">H257_04508</name>
</gene>
<dbReference type="EMBL" id="KI913120">
    <property type="protein sequence ID" value="ETV83921.1"/>
    <property type="molecule type" value="Genomic_DNA"/>
</dbReference>
<keyword evidence="2" id="KW-0812">Transmembrane</keyword>
<evidence type="ECO:0000256" key="1">
    <source>
        <dbReference type="SAM" id="MobiDB-lite"/>
    </source>
</evidence>
<keyword evidence="2" id="KW-1133">Transmembrane helix</keyword>
<keyword evidence="2" id="KW-0472">Membrane</keyword>
<dbReference type="AlphaFoldDB" id="W4GX57"/>
<dbReference type="STRING" id="112090.W4GX57"/>
<protein>
    <submittedName>
        <fullName evidence="3">Uncharacterized protein</fullName>
    </submittedName>
</protein>
<evidence type="ECO:0000256" key="2">
    <source>
        <dbReference type="SAM" id="Phobius"/>
    </source>
</evidence>
<evidence type="ECO:0000313" key="3">
    <source>
        <dbReference type="EMBL" id="ETV83921.1"/>
    </source>
</evidence>
<dbReference type="Gene3D" id="2.60.120.200">
    <property type="match status" value="1"/>
</dbReference>
<feature type="region of interest" description="Disordered" evidence="1">
    <location>
        <begin position="52"/>
        <end position="120"/>
    </location>
</feature>
<name>W4GX57_APHAT</name>
<reference evidence="3" key="1">
    <citation type="submission" date="2013-12" db="EMBL/GenBank/DDBJ databases">
        <title>The Genome Sequence of Aphanomyces astaci APO3.</title>
        <authorList>
            <consortium name="The Broad Institute Genomics Platform"/>
            <person name="Russ C."/>
            <person name="Tyler B."/>
            <person name="van West P."/>
            <person name="Dieguez-Uribeondo J."/>
            <person name="Young S.K."/>
            <person name="Zeng Q."/>
            <person name="Gargeya S."/>
            <person name="Fitzgerald M."/>
            <person name="Abouelleil A."/>
            <person name="Alvarado L."/>
            <person name="Chapman S.B."/>
            <person name="Gainer-Dewar J."/>
            <person name="Goldberg J."/>
            <person name="Griggs A."/>
            <person name="Gujja S."/>
            <person name="Hansen M."/>
            <person name="Howarth C."/>
            <person name="Imamovic A."/>
            <person name="Ireland A."/>
            <person name="Larimer J."/>
            <person name="McCowan C."/>
            <person name="Murphy C."/>
            <person name="Pearson M."/>
            <person name="Poon T.W."/>
            <person name="Priest M."/>
            <person name="Roberts A."/>
            <person name="Saif S."/>
            <person name="Shea T."/>
            <person name="Sykes S."/>
            <person name="Wortman J."/>
            <person name="Nusbaum C."/>
            <person name="Birren B."/>
        </authorList>
    </citation>
    <scope>NUCLEOTIDE SEQUENCE [LARGE SCALE GENOMIC DNA]</scope>
    <source>
        <strain evidence="3">APO3</strain>
    </source>
</reference>
<feature type="compositionally biased region" description="Low complexity" evidence="1">
    <location>
        <begin position="141"/>
        <end position="164"/>
    </location>
</feature>
<feature type="region of interest" description="Disordered" evidence="1">
    <location>
        <begin position="139"/>
        <end position="186"/>
    </location>
</feature>
<dbReference type="RefSeq" id="XP_009827351.1">
    <property type="nucleotide sequence ID" value="XM_009829049.1"/>
</dbReference>
<feature type="compositionally biased region" description="Polar residues" evidence="1">
    <location>
        <begin position="107"/>
        <end position="120"/>
    </location>
</feature>
<organism evidence="3">
    <name type="scientific">Aphanomyces astaci</name>
    <name type="common">Crayfish plague agent</name>
    <dbReference type="NCBI Taxonomy" id="112090"/>
    <lineage>
        <taxon>Eukaryota</taxon>
        <taxon>Sar</taxon>
        <taxon>Stramenopiles</taxon>
        <taxon>Oomycota</taxon>
        <taxon>Saprolegniomycetes</taxon>
        <taxon>Saprolegniales</taxon>
        <taxon>Verrucalvaceae</taxon>
        <taxon>Aphanomyces</taxon>
    </lineage>
</organism>
<feature type="compositionally biased region" description="Low complexity" evidence="1">
    <location>
        <begin position="52"/>
        <end position="97"/>
    </location>
</feature>
<dbReference type="VEuPathDB" id="FungiDB:H257_04508"/>
<feature type="transmembrane region" description="Helical" evidence="2">
    <location>
        <begin position="31"/>
        <end position="49"/>
    </location>
</feature>